<dbReference type="HOGENOM" id="CLU_083873_6_2_6"/>
<name>H8Z642_9GAMM</name>
<evidence type="ECO:0000256" key="5">
    <source>
        <dbReference type="ARBA" id="ARBA00023136"/>
    </source>
</evidence>
<protein>
    <submittedName>
        <fullName evidence="8">Putative membrane protein</fullName>
    </submittedName>
</protein>
<evidence type="ECO:0000259" key="7">
    <source>
        <dbReference type="Pfam" id="PF04138"/>
    </source>
</evidence>
<feature type="transmembrane region" description="Helical" evidence="6">
    <location>
        <begin position="52"/>
        <end position="69"/>
    </location>
</feature>
<reference evidence="8 9" key="2">
    <citation type="submission" date="2011-11" db="EMBL/GenBank/DDBJ databases">
        <authorList>
            <consortium name="US DOE Joint Genome Institute"/>
            <person name="Lucas S."/>
            <person name="Han J."/>
            <person name="Lapidus A."/>
            <person name="Cheng J.-F."/>
            <person name="Goodwin L."/>
            <person name="Pitluck S."/>
            <person name="Peters L."/>
            <person name="Ovchinnikova G."/>
            <person name="Zhang X."/>
            <person name="Detter J.C."/>
            <person name="Han C."/>
            <person name="Tapia R."/>
            <person name="Land M."/>
            <person name="Hauser L."/>
            <person name="Kyrpides N."/>
            <person name="Ivanova N."/>
            <person name="Pagani I."/>
            <person name="Vogl K."/>
            <person name="Liu Z."/>
            <person name="Overmann J."/>
            <person name="Frigaard N.-U."/>
            <person name="Bryant D."/>
            <person name="Woyke T."/>
        </authorList>
    </citation>
    <scope>NUCLEOTIDE SEQUENCE [LARGE SCALE GENOMIC DNA]</scope>
    <source>
        <strain evidence="8 9">970</strain>
    </source>
</reference>
<evidence type="ECO:0000256" key="6">
    <source>
        <dbReference type="SAM" id="Phobius"/>
    </source>
</evidence>
<comment type="subcellular location">
    <subcellularLocation>
        <location evidence="1">Membrane</location>
        <topology evidence="1">Multi-pass membrane protein</topology>
    </subcellularLocation>
</comment>
<dbReference type="GO" id="GO:0005886">
    <property type="term" value="C:plasma membrane"/>
    <property type="evidence" value="ECO:0007669"/>
    <property type="project" value="TreeGrafter"/>
</dbReference>
<evidence type="ECO:0000256" key="2">
    <source>
        <dbReference type="ARBA" id="ARBA00009399"/>
    </source>
</evidence>
<feature type="transmembrane region" description="Helical" evidence="6">
    <location>
        <begin position="89"/>
        <end position="108"/>
    </location>
</feature>
<dbReference type="eggNOG" id="COG2246">
    <property type="taxonomic scope" value="Bacteria"/>
</dbReference>
<keyword evidence="3 6" id="KW-0812">Transmembrane</keyword>
<dbReference type="RefSeq" id="WP_009150014.1">
    <property type="nucleotide sequence ID" value="NZ_CP121471.1"/>
</dbReference>
<dbReference type="STRING" id="631362.Thi970DRAFT_03192"/>
<feature type="domain" description="GtrA/DPMS transmembrane" evidence="7">
    <location>
        <begin position="25"/>
        <end position="137"/>
    </location>
</feature>
<proteinExistence type="inferred from homology"/>
<organism evidence="8 9">
    <name type="scientific">Thiorhodovibrio frisius</name>
    <dbReference type="NCBI Taxonomy" id="631362"/>
    <lineage>
        <taxon>Bacteria</taxon>
        <taxon>Pseudomonadati</taxon>
        <taxon>Pseudomonadota</taxon>
        <taxon>Gammaproteobacteria</taxon>
        <taxon>Chromatiales</taxon>
        <taxon>Chromatiaceae</taxon>
        <taxon>Thiorhodovibrio</taxon>
    </lineage>
</organism>
<dbReference type="Pfam" id="PF04138">
    <property type="entry name" value="GtrA_DPMS_TM"/>
    <property type="match status" value="1"/>
</dbReference>
<feature type="transmembrane region" description="Helical" evidence="6">
    <location>
        <begin position="114"/>
        <end position="131"/>
    </location>
</feature>
<evidence type="ECO:0000313" key="8">
    <source>
        <dbReference type="EMBL" id="EIC19609.1"/>
    </source>
</evidence>
<dbReference type="GO" id="GO:0000271">
    <property type="term" value="P:polysaccharide biosynthetic process"/>
    <property type="evidence" value="ECO:0007669"/>
    <property type="project" value="InterPro"/>
</dbReference>
<evidence type="ECO:0000256" key="3">
    <source>
        <dbReference type="ARBA" id="ARBA00022692"/>
    </source>
</evidence>
<reference evidence="9" key="1">
    <citation type="submission" date="2011-06" db="EMBL/GenBank/DDBJ databases">
        <authorList>
            <consortium name="US DOE Joint Genome Institute (JGI-PGF)"/>
            <person name="Lucas S."/>
            <person name="Han J."/>
            <person name="Lapidus A."/>
            <person name="Cheng J.-F."/>
            <person name="Goodwin L."/>
            <person name="Pitluck S."/>
            <person name="Peters L."/>
            <person name="Land M.L."/>
            <person name="Hauser L."/>
            <person name="Vogl K."/>
            <person name="Liu Z."/>
            <person name="Overmann J."/>
            <person name="Frigaard N.-U."/>
            <person name="Bryant D.A."/>
            <person name="Woyke T.J."/>
        </authorList>
    </citation>
    <scope>NUCLEOTIDE SEQUENCE [LARGE SCALE GENOMIC DNA]</scope>
    <source>
        <strain evidence="9">970</strain>
    </source>
</reference>
<dbReference type="PANTHER" id="PTHR38459:SF1">
    <property type="entry name" value="PROPHAGE BACTOPRENOL-LINKED GLUCOSE TRANSLOCASE HOMOLOG"/>
    <property type="match status" value="1"/>
</dbReference>
<feature type="transmembrane region" description="Helical" evidence="6">
    <location>
        <begin position="22"/>
        <end position="46"/>
    </location>
</feature>
<keyword evidence="5 6" id="KW-0472">Membrane</keyword>
<evidence type="ECO:0000313" key="9">
    <source>
        <dbReference type="Proteomes" id="UP000002964"/>
    </source>
</evidence>
<evidence type="ECO:0000256" key="1">
    <source>
        <dbReference type="ARBA" id="ARBA00004141"/>
    </source>
</evidence>
<dbReference type="PANTHER" id="PTHR38459">
    <property type="entry name" value="PROPHAGE BACTOPRENOL-LINKED GLUCOSE TRANSLOCASE HOMOLOG"/>
    <property type="match status" value="1"/>
</dbReference>
<dbReference type="OrthoDB" id="9811884at2"/>
<dbReference type="Proteomes" id="UP000002964">
    <property type="component" value="Unassembled WGS sequence"/>
</dbReference>
<sequence length="140" mass="15389">MSIINDYPEHSVLLRRSVYRQFILFALVGAVATTVHYLFMGGLIILSAVHPVSATVAGFIAGALTGYLLNRRFTFRSRCAHRQALQRYLLVAGSGLSINTLIVALGIAAGLHYALAQVGATVLVLFWNFWANRYWTFGNG</sequence>
<evidence type="ECO:0000256" key="4">
    <source>
        <dbReference type="ARBA" id="ARBA00022989"/>
    </source>
</evidence>
<keyword evidence="9" id="KW-1185">Reference proteome</keyword>
<dbReference type="AlphaFoldDB" id="H8Z642"/>
<gene>
    <name evidence="8" type="ORF">Thi970DRAFT_03192</name>
</gene>
<dbReference type="InterPro" id="IPR007267">
    <property type="entry name" value="GtrA_DPMS_TM"/>
</dbReference>
<accession>H8Z642</accession>
<dbReference type="EMBL" id="JH603170">
    <property type="protein sequence ID" value="EIC19609.1"/>
    <property type="molecule type" value="Genomic_DNA"/>
</dbReference>
<dbReference type="InterPro" id="IPR051401">
    <property type="entry name" value="GtrA_CellWall_Glycosyl"/>
</dbReference>
<keyword evidence="4 6" id="KW-1133">Transmembrane helix</keyword>
<comment type="similarity">
    <text evidence="2">Belongs to the GtrA family.</text>
</comment>